<proteinExistence type="inferred from homology"/>
<dbReference type="AlphaFoldDB" id="A0AAJ0G5A6"/>
<dbReference type="InterPro" id="IPR045851">
    <property type="entry name" value="AMP-bd_C_sf"/>
</dbReference>
<dbReference type="Gene3D" id="3.30.300.30">
    <property type="match status" value="1"/>
</dbReference>
<feature type="domain" description="AMP-binding enzyme C-terminal" evidence="3">
    <location>
        <begin position="460"/>
        <end position="543"/>
    </location>
</feature>
<dbReference type="Gene3D" id="3.40.50.12780">
    <property type="entry name" value="N-terminal domain of ligase-like"/>
    <property type="match status" value="1"/>
</dbReference>
<gene>
    <name evidence="4" type="ORF">LTR09_010085</name>
</gene>
<feature type="domain" description="AMP-dependent synthetase/ligase" evidence="2">
    <location>
        <begin position="81"/>
        <end position="399"/>
    </location>
</feature>
<accession>A0AAJ0G5A6</accession>
<keyword evidence="5" id="KW-1185">Reference proteome</keyword>
<evidence type="ECO:0000259" key="2">
    <source>
        <dbReference type="Pfam" id="PF00501"/>
    </source>
</evidence>
<dbReference type="EMBL" id="JAWDJX010000047">
    <property type="protein sequence ID" value="KAK3048590.1"/>
    <property type="molecule type" value="Genomic_DNA"/>
</dbReference>
<evidence type="ECO:0000313" key="4">
    <source>
        <dbReference type="EMBL" id="KAK3048590.1"/>
    </source>
</evidence>
<dbReference type="PROSITE" id="PS00455">
    <property type="entry name" value="AMP_BINDING"/>
    <property type="match status" value="1"/>
</dbReference>
<dbReference type="InterPro" id="IPR020845">
    <property type="entry name" value="AMP-binding_CS"/>
</dbReference>
<dbReference type="SUPFAM" id="SSF56801">
    <property type="entry name" value="Acetyl-CoA synthetase-like"/>
    <property type="match status" value="1"/>
</dbReference>
<protein>
    <recommendedName>
        <fullName evidence="6">Acetyl-CoA synthetase-like protein</fullName>
    </recommendedName>
</protein>
<comment type="similarity">
    <text evidence="1">Belongs to the ATP-dependent AMP-binding enzyme family.</text>
</comment>
<dbReference type="Pfam" id="PF13193">
    <property type="entry name" value="AMP-binding_C"/>
    <property type="match status" value="1"/>
</dbReference>
<dbReference type="Proteomes" id="UP001271007">
    <property type="component" value="Unassembled WGS sequence"/>
</dbReference>
<dbReference type="InterPro" id="IPR042099">
    <property type="entry name" value="ANL_N_sf"/>
</dbReference>
<evidence type="ECO:0008006" key="6">
    <source>
        <dbReference type="Google" id="ProtNLM"/>
    </source>
</evidence>
<dbReference type="GO" id="GO:0031956">
    <property type="term" value="F:medium-chain fatty acid-CoA ligase activity"/>
    <property type="evidence" value="ECO:0007669"/>
    <property type="project" value="TreeGrafter"/>
</dbReference>
<dbReference type="GO" id="GO:0006631">
    <property type="term" value="P:fatty acid metabolic process"/>
    <property type="evidence" value="ECO:0007669"/>
    <property type="project" value="TreeGrafter"/>
</dbReference>
<comment type="caution">
    <text evidence="4">The sequence shown here is derived from an EMBL/GenBank/DDBJ whole genome shotgun (WGS) entry which is preliminary data.</text>
</comment>
<dbReference type="Pfam" id="PF00501">
    <property type="entry name" value="AMP-binding"/>
    <property type="match status" value="1"/>
</dbReference>
<evidence type="ECO:0000256" key="1">
    <source>
        <dbReference type="ARBA" id="ARBA00006432"/>
    </source>
</evidence>
<organism evidence="4 5">
    <name type="scientific">Extremus antarcticus</name>
    <dbReference type="NCBI Taxonomy" id="702011"/>
    <lineage>
        <taxon>Eukaryota</taxon>
        <taxon>Fungi</taxon>
        <taxon>Dikarya</taxon>
        <taxon>Ascomycota</taxon>
        <taxon>Pezizomycotina</taxon>
        <taxon>Dothideomycetes</taxon>
        <taxon>Dothideomycetidae</taxon>
        <taxon>Mycosphaerellales</taxon>
        <taxon>Extremaceae</taxon>
        <taxon>Extremus</taxon>
    </lineage>
</organism>
<dbReference type="PANTHER" id="PTHR43201:SF8">
    <property type="entry name" value="ACYL-COA SYNTHETASE FAMILY MEMBER 3"/>
    <property type="match status" value="1"/>
</dbReference>
<evidence type="ECO:0000259" key="3">
    <source>
        <dbReference type="Pfam" id="PF13193"/>
    </source>
</evidence>
<dbReference type="PANTHER" id="PTHR43201">
    <property type="entry name" value="ACYL-COA SYNTHETASE"/>
    <property type="match status" value="1"/>
</dbReference>
<reference evidence="4" key="1">
    <citation type="submission" date="2023-04" db="EMBL/GenBank/DDBJ databases">
        <title>Black Yeasts Isolated from many extreme environments.</title>
        <authorList>
            <person name="Coleine C."/>
            <person name="Stajich J.E."/>
            <person name="Selbmann L."/>
        </authorList>
    </citation>
    <scope>NUCLEOTIDE SEQUENCE</scope>
    <source>
        <strain evidence="4">CCFEE 5312</strain>
    </source>
</reference>
<sequence length="577" mass="62781">MDDRTHHVPLHVGPNILPAHPFFNRLVRFAHAVPPRLCARDDNTGVEATHVQLLTDVLAFRARVLAALTPEVRQQLVNREEVYIAVLATGGYEFTVAALAALATGAAIVPMTVALPPEEARYFVAKSRAVAVLCSDAAMELGTALEGLVKVKDPGSAFSCVPVAPSLGNEPLHSSDIKMSSDQYLSDNAPGVVIFTSGTTGPPKGAVMRRGFIHDTALAVADHYNLTPTDTMLHLLPVHHATGLGLCFFPALISGCILEFRSGSFSAAQTWERWRSGGITIFPGVPTIYMRLQRYFEQKLASRADVAEYVRGARDIKACLCGTSALPKPIADFWTELLGKRILLRYGATEFGAVFKVRIGDENVPDGSVGTLFAGCDVKLLDPDTGLYGDEGEVVVRSGAGEMFSKYIWDPEATAKVHTTEGYYRTGDIARCEKGYYWILGRASIDIIKSGGYKISALDIEREILALPYVAEVMVVGVADLEFGERVAAAVVLKEAEDQKGEVVTDLRLERLRGDLRARLAGYKMPTVLRVIRGELPKNGTGKVVKKVLGPEFFPKNYPELKEVQAWTPQEVAKAKL</sequence>
<evidence type="ECO:0000313" key="5">
    <source>
        <dbReference type="Proteomes" id="UP001271007"/>
    </source>
</evidence>
<dbReference type="InterPro" id="IPR025110">
    <property type="entry name" value="AMP-bd_C"/>
</dbReference>
<dbReference type="InterPro" id="IPR000873">
    <property type="entry name" value="AMP-dep_synth/lig_dom"/>
</dbReference>
<name>A0AAJ0G5A6_9PEZI</name>